<reference evidence="1" key="1">
    <citation type="journal article" date="2023" name="G3 (Bethesda)">
        <title>Whole genome assemblies of Zophobas morio and Tenebrio molitor.</title>
        <authorList>
            <person name="Kaur S."/>
            <person name="Stinson S.A."/>
            <person name="diCenzo G.C."/>
        </authorList>
    </citation>
    <scope>NUCLEOTIDE SEQUENCE</scope>
    <source>
        <strain evidence="1">QUZm001</strain>
    </source>
</reference>
<evidence type="ECO:0000313" key="2">
    <source>
        <dbReference type="Proteomes" id="UP001168821"/>
    </source>
</evidence>
<gene>
    <name evidence="1" type="ORF">Zmor_027954</name>
</gene>
<accession>A0AA38HRS4</accession>
<dbReference type="Proteomes" id="UP001168821">
    <property type="component" value="Unassembled WGS sequence"/>
</dbReference>
<proteinExistence type="predicted"/>
<comment type="caution">
    <text evidence="1">The sequence shown here is derived from an EMBL/GenBank/DDBJ whole genome shotgun (WGS) entry which is preliminary data.</text>
</comment>
<evidence type="ECO:0000313" key="1">
    <source>
        <dbReference type="EMBL" id="KAJ3641447.1"/>
    </source>
</evidence>
<sequence>MSVHSEPSSIGDDEPLINLVRRVVQALLQQNAALIQMMQQGHRGPERNYSIMPDFSKTIGDFCREKGPGEAKRWLEQITTSATLHHWPDEFAYETAKNHLQGELPSRERFQ</sequence>
<dbReference type="AlphaFoldDB" id="A0AA38HRS4"/>
<name>A0AA38HRS4_9CUCU</name>
<protein>
    <submittedName>
        <fullName evidence="1">Uncharacterized protein</fullName>
    </submittedName>
</protein>
<organism evidence="1 2">
    <name type="scientific">Zophobas morio</name>
    <dbReference type="NCBI Taxonomy" id="2755281"/>
    <lineage>
        <taxon>Eukaryota</taxon>
        <taxon>Metazoa</taxon>
        <taxon>Ecdysozoa</taxon>
        <taxon>Arthropoda</taxon>
        <taxon>Hexapoda</taxon>
        <taxon>Insecta</taxon>
        <taxon>Pterygota</taxon>
        <taxon>Neoptera</taxon>
        <taxon>Endopterygota</taxon>
        <taxon>Coleoptera</taxon>
        <taxon>Polyphaga</taxon>
        <taxon>Cucujiformia</taxon>
        <taxon>Tenebrionidae</taxon>
        <taxon>Zophobas</taxon>
    </lineage>
</organism>
<keyword evidence="2" id="KW-1185">Reference proteome</keyword>
<dbReference type="EMBL" id="JALNTZ010000009">
    <property type="protein sequence ID" value="KAJ3641447.1"/>
    <property type="molecule type" value="Genomic_DNA"/>
</dbReference>